<evidence type="ECO:0000313" key="9">
    <source>
        <dbReference type="EMBL" id="MCW9711517.1"/>
    </source>
</evidence>
<dbReference type="EMBL" id="JAJNDC010000001">
    <property type="protein sequence ID" value="MCW9711517.1"/>
    <property type="molecule type" value="Genomic_DNA"/>
</dbReference>
<dbReference type="PROSITE" id="PS00073">
    <property type="entry name" value="ACYL_COA_DH_2"/>
    <property type="match status" value="1"/>
</dbReference>
<feature type="domain" description="Acyl-CoA dehydrogenase/oxidase C-terminal" evidence="6">
    <location>
        <begin position="289"/>
        <end position="444"/>
    </location>
</feature>
<evidence type="ECO:0000256" key="2">
    <source>
        <dbReference type="ARBA" id="ARBA00009347"/>
    </source>
</evidence>
<evidence type="ECO:0000256" key="5">
    <source>
        <dbReference type="RuleBase" id="RU362125"/>
    </source>
</evidence>
<dbReference type="Gene3D" id="2.40.110.20">
    <property type="match status" value="1"/>
</dbReference>
<dbReference type="Pfam" id="PF02770">
    <property type="entry name" value="Acyl-CoA_dh_M"/>
    <property type="match status" value="1"/>
</dbReference>
<feature type="domain" description="Adaptive response protein AidB N-terminal" evidence="8">
    <location>
        <begin position="15"/>
        <end position="169"/>
    </location>
</feature>
<evidence type="ECO:0000256" key="1">
    <source>
        <dbReference type="ARBA" id="ARBA00001974"/>
    </source>
</evidence>
<dbReference type="SUPFAM" id="SSF47203">
    <property type="entry name" value="Acyl-CoA dehydrogenase C-terminal domain-like"/>
    <property type="match status" value="1"/>
</dbReference>
<evidence type="ECO:0000256" key="4">
    <source>
        <dbReference type="ARBA" id="ARBA00022827"/>
    </source>
</evidence>
<dbReference type="Gene3D" id="6.10.250.600">
    <property type="match status" value="1"/>
</dbReference>
<organism evidence="9 10">
    <name type="scientific">Fodinibius salicampi</name>
    <dbReference type="NCBI Taxonomy" id="1920655"/>
    <lineage>
        <taxon>Bacteria</taxon>
        <taxon>Pseudomonadati</taxon>
        <taxon>Balneolota</taxon>
        <taxon>Balneolia</taxon>
        <taxon>Balneolales</taxon>
        <taxon>Balneolaceae</taxon>
        <taxon>Fodinibius</taxon>
    </lineage>
</organism>
<feature type="domain" description="Acyl-CoA oxidase/dehydrogenase middle" evidence="7">
    <location>
        <begin position="179"/>
        <end position="279"/>
    </location>
</feature>
<gene>
    <name evidence="9" type="ORF">LQ318_01255</name>
</gene>
<dbReference type="InterPro" id="IPR006091">
    <property type="entry name" value="Acyl-CoA_Oxase/DH_mid-dom"/>
</dbReference>
<dbReference type="Pfam" id="PF00441">
    <property type="entry name" value="Acyl-CoA_dh_1"/>
    <property type="match status" value="1"/>
</dbReference>
<keyword evidence="5" id="KW-0560">Oxidoreductase</keyword>
<dbReference type="Gene3D" id="1.20.140.10">
    <property type="entry name" value="Butyryl-CoA Dehydrogenase, subunit A, domain 3"/>
    <property type="match status" value="1"/>
</dbReference>
<comment type="caution">
    <text evidence="9">The sequence shown here is derived from an EMBL/GenBank/DDBJ whole genome shotgun (WGS) entry which is preliminary data.</text>
</comment>
<dbReference type="RefSeq" id="WP_265786795.1">
    <property type="nucleotide sequence ID" value="NZ_BAABRS010000001.1"/>
</dbReference>
<keyword evidence="3 5" id="KW-0285">Flavoprotein</keyword>
<keyword evidence="4 5" id="KW-0274">FAD</keyword>
<proteinExistence type="inferred from homology"/>
<comment type="cofactor">
    <cofactor evidence="1 5">
        <name>FAD</name>
        <dbReference type="ChEBI" id="CHEBI:57692"/>
    </cofactor>
</comment>
<dbReference type="InterPro" id="IPR052904">
    <property type="entry name" value="Acyl-CoA_dehydrogenase-like"/>
</dbReference>
<dbReference type="PANTHER" id="PTHR42707">
    <property type="entry name" value="ACYL-COA DEHYDROGENASE"/>
    <property type="match status" value="1"/>
</dbReference>
<evidence type="ECO:0000259" key="7">
    <source>
        <dbReference type="Pfam" id="PF02770"/>
    </source>
</evidence>
<dbReference type="InterPro" id="IPR041504">
    <property type="entry name" value="AidB_N"/>
</dbReference>
<evidence type="ECO:0000259" key="8">
    <source>
        <dbReference type="Pfam" id="PF18158"/>
    </source>
</evidence>
<sequence length="561" mass="63680">MRDLSNQVLTDDARSSTNFFKSDHIFRHYLRKHVPDSVLEYMAPKLERVGQQAATRMNPLSLKADQQRPELKKRTKFGETINAVQFHPAYWKLMDIAAESEMFYVKYNPELRERFEGNRHALGFAAGQLYGMSEIGVYCPLCMTDGVAHLVDQYAPEDIRKRLLPKLSACKGALLNTGAMFLTEKSGGSDVGRNIATADKVSGRKYKLNGEKWFCSNVNAEVIMALARTGNAEDGTRGLSLFLVEKELPDGSRNPMNIIRLKEKLGVRSMATGEVELEDTIGIRLGEENRGFKVMTEMINISRIYNAVGAVAGIRRAIIESYEYLNHRITFGKKAVEHALIRQKFHEIGSLYLSDFLLTWRAIRAMDSAEQGNQKEKELLRTLIPMAKWSSAEQAVYIVRECMELMGGNGYIEDFVMPKLLRDINVLPIWEGSGNIIVLDILRATQKSEGLDIIIDKIRGTAERSQNYGSLMQDKLDKILAVWKELNDTDDREVVESTAKPLFEELIHLYQMALMIEERDGQSEAWIDPAMDYMASELDDTLKIKNAPDLDIIQNLIGWKY</sequence>
<dbReference type="SUPFAM" id="SSF56645">
    <property type="entry name" value="Acyl-CoA dehydrogenase NM domain-like"/>
    <property type="match status" value="1"/>
</dbReference>
<dbReference type="InterPro" id="IPR009075">
    <property type="entry name" value="AcylCo_DH/oxidase_C"/>
</dbReference>
<evidence type="ECO:0000313" key="10">
    <source>
        <dbReference type="Proteomes" id="UP001207337"/>
    </source>
</evidence>
<dbReference type="InterPro" id="IPR036250">
    <property type="entry name" value="AcylCo_DH-like_C"/>
</dbReference>
<dbReference type="InterPro" id="IPR009100">
    <property type="entry name" value="AcylCoA_DH/oxidase_NM_dom_sf"/>
</dbReference>
<accession>A0ABT3PUK2</accession>
<name>A0ABT3PUK2_9BACT</name>
<protein>
    <submittedName>
        <fullName evidence="9">Acyl-CoA dehydrogenase family protein</fullName>
    </submittedName>
</protein>
<comment type="similarity">
    <text evidence="2 5">Belongs to the acyl-CoA dehydrogenase family.</text>
</comment>
<evidence type="ECO:0000259" key="6">
    <source>
        <dbReference type="Pfam" id="PF00441"/>
    </source>
</evidence>
<keyword evidence="10" id="KW-1185">Reference proteome</keyword>
<dbReference type="Proteomes" id="UP001207337">
    <property type="component" value="Unassembled WGS sequence"/>
</dbReference>
<dbReference type="Pfam" id="PF18158">
    <property type="entry name" value="AidB_N"/>
    <property type="match status" value="1"/>
</dbReference>
<dbReference type="InterPro" id="IPR006089">
    <property type="entry name" value="Acyl-CoA_DH_CS"/>
</dbReference>
<reference evidence="9 10" key="1">
    <citation type="submission" date="2021-11" db="EMBL/GenBank/DDBJ databases">
        <title>Aliifidinibius sp. nov., a new bacterium isolated from saline soil.</title>
        <authorList>
            <person name="Galisteo C."/>
            <person name="De La Haba R."/>
            <person name="Sanchez-Porro C."/>
            <person name="Ventosa A."/>
        </authorList>
    </citation>
    <scope>NUCLEOTIDE SEQUENCE [LARGE SCALE GENOMIC DNA]</scope>
    <source>
        <strain evidence="9 10">KACC 190600</strain>
    </source>
</reference>
<dbReference type="PANTHER" id="PTHR42707:SF2">
    <property type="entry name" value="ACD11 DEHYDROGENASE"/>
    <property type="match status" value="1"/>
</dbReference>
<evidence type="ECO:0000256" key="3">
    <source>
        <dbReference type="ARBA" id="ARBA00022630"/>
    </source>
</evidence>